<dbReference type="EMBL" id="VAJM01000013">
    <property type="protein sequence ID" value="TLM89526.1"/>
    <property type="molecule type" value="Genomic_DNA"/>
</dbReference>
<dbReference type="AlphaFoldDB" id="A0A5R8WLA2"/>
<evidence type="ECO:0000313" key="4">
    <source>
        <dbReference type="EMBL" id="TLM89526.1"/>
    </source>
</evidence>
<gene>
    <name evidence="4" type="ORF">FDY95_20870</name>
</gene>
<dbReference type="OrthoDB" id="9800604at2"/>
<organism evidence="4 5">
    <name type="scientific">Hymenobacter jeollabukensis</name>
    <dbReference type="NCBI Taxonomy" id="2025313"/>
    <lineage>
        <taxon>Bacteria</taxon>
        <taxon>Pseudomonadati</taxon>
        <taxon>Bacteroidota</taxon>
        <taxon>Cytophagia</taxon>
        <taxon>Cytophagales</taxon>
        <taxon>Hymenobacteraceae</taxon>
        <taxon>Hymenobacter</taxon>
    </lineage>
</organism>
<keyword evidence="5" id="KW-1185">Reference proteome</keyword>
<dbReference type="Gene3D" id="3.40.630.30">
    <property type="match status" value="1"/>
</dbReference>
<dbReference type="InterPro" id="IPR050832">
    <property type="entry name" value="Bact_Acetyltransf"/>
</dbReference>
<evidence type="ECO:0000256" key="2">
    <source>
        <dbReference type="ARBA" id="ARBA00023315"/>
    </source>
</evidence>
<dbReference type="Pfam" id="PF13673">
    <property type="entry name" value="Acetyltransf_10"/>
    <property type="match status" value="1"/>
</dbReference>
<proteinExistence type="predicted"/>
<keyword evidence="2" id="KW-0012">Acyltransferase</keyword>
<protein>
    <submittedName>
        <fullName evidence="4">GNAT family N-acetyltransferase</fullName>
    </submittedName>
</protein>
<dbReference type="SUPFAM" id="SSF55729">
    <property type="entry name" value="Acyl-CoA N-acyltransferases (Nat)"/>
    <property type="match status" value="1"/>
</dbReference>
<keyword evidence="1 4" id="KW-0808">Transferase</keyword>
<dbReference type="Proteomes" id="UP000305517">
    <property type="component" value="Unassembled WGS sequence"/>
</dbReference>
<evidence type="ECO:0000256" key="1">
    <source>
        <dbReference type="ARBA" id="ARBA00022679"/>
    </source>
</evidence>
<dbReference type="CDD" id="cd04301">
    <property type="entry name" value="NAT_SF"/>
    <property type="match status" value="1"/>
</dbReference>
<dbReference type="GO" id="GO:0016747">
    <property type="term" value="F:acyltransferase activity, transferring groups other than amino-acyl groups"/>
    <property type="evidence" value="ECO:0007669"/>
    <property type="project" value="InterPro"/>
</dbReference>
<sequence>MPDPVAAPVTIQPATTADIPVIIELAEATWEPTYRFIISKEQIDYMYRVIYTPASLARQMQDDGHRFLLVFYDGHPAGYASYGARPTEPEVFKLHKLYVLSSHQGLGLGQRLVTAVEGGARMAGGQWLELNVNRHNPALSFYQRLGFQQYREEDIPIGPYWMNDFVMRKKLNGD</sequence>
<evidence type="ECO:0000259" key="3">
    <source>
        <dbReference type="PROSITE" id="PS51186"/>
    </source>
</evidence>
<feature type="domain" description="N-acetyltransferase" evidence="3">
    <location>
        <begin position="9"/>
        <end position="172"/>
    </location>
</feature>
<dbReference type="InterPro" id="IPR016181">
    <property type="entry name" value="Acyl_CoA_acyltransferase"/>
</dbReference>
<dbReference type="PANTHER" id="PTHR43877">
    <property type="entry name" value="AMINOALKYLPHOSPHONATE N-ACETYLTRANSFERASE-RELATED-RELATED"/>
    <property type="match status" value="1"/>
</dbReference>
<name>A0A5R8WLA2_9BACT</name>
<accession>A0A5R8WLA2</accession>
<dbReference type="InterPro" id="IPR000182">
    <property type="entry name" value="GNAT_dom"/>
</dbReference>
<evidence type="ECO:0000313" key="5">
    <source>
        <dbReference type="Proteomes" id="UP000305517"/>
    </source>
</evidence>
<reference evidence="4 5" key="1">
    <citation type="submission" date="2019-05" db="EMBL/GenBank/DDBJ databases">
        <title>Hymenobacter edaphi sp. nov., isolated from abandoned arsenic-contaminated farmland soil.</title>
        <authorList>
            <person name="Nie L."/>
        </authorList>
    </citation>
    <scope>NUCLEOTIDE SEQUENCE [LARGE SCALE GENOMIC DNA]</scope>
    <source>
        <strain evidence="4 5">1-3-3-8</strain>
    </source>
</reference>
<dbReference type="PANTHER" id="PTHR43877:SF2">
    <property type="entry name" value="AMINOALKYLPHOSPHONATE N-ACETYLTRANSFERASE-RELATED"/>
    <property type="match status" value="1"/>
</dbReference>
<comment type="caution">
    <text evidence="4">The sequence shown here is derived from an EMBL/GenBank/DDBJ whole genome shotgun (WGS) entry which is preliminary data.</text>
</comment>
<dbReference type="RefSeq" id="WP_138080607.1">
    <property type="nucleotide sequence ID" value="NZ_VAJM01000013.1"/>
</dbReference>
<dbReference type="PROSITE" id="PS51186">
    <property type="entry name" value="GNAT"/>
    <property type="match status" value="1"/>
</dbReference>